<evidence type="ECO:0000256" key="1">
    <source>
        <dbReference type="SAM" id="MobiDB-lite"/>
    </source>
</evidence>
<comment type="caution">
    <text evidence="2">The sequence shown here is derived from an EMBL/GenBank/DDBJ whole genome shotgun (WGS) entry which is preliminary data.</text>
</comment>
<sequence length="315" mass="33078">MPGSAGNEQIIAYDSDGDGAAGGRVAPHRAVAKRAEVVLMQQQSFRSVGGREEGRRQLTGLGEAYGELCRGAPLSVWVVAPACAPRGAGEGSKKETPTTAVLRTPEKRRSACDGGILVPTPKTGGGVCGYRSPLPRKTFPPSILSAPSPVSPCKGSPLGSEGSAAKSGCASSRAAESQPLTPDASTTTSLLSQAERSAAELLAHDIDSVARECWRESQQQLSPSAIYAEDDRLAAFAAAANTTSSNGERKRKRHCGVRDSVPPGSFVDGTARCLQFEPDSCSVRPLRPSVSGMVQQHFNKLTQQRLALQCFTLPY</sequence>
<evidence type="ECO:0000313" key="2">
    <source>
        <dbReference type="EMBL" id="RNF02286.1"/>
    </source>
</evidence>
<evidence type="ECO:0000313" key="3">
    <source>
        <dbReference type="Proteomes" id="UP000284403"/>
    </source>
</evidence>
<accession>A0A422NA39</accession>
<dbReference type="AlphaFoldDB" id="A0A422NA39"/>
<feature type="region of interest" description="Disordered" evidence="1">
    <location>
        <begin position="1"/>
        <end position="26"/>
    </location>
</feature>
<dbReference type="OrthoDB" id="252597at2759"/>
<dbReference type="EMBL" id="MKKU01000780">
    <property type="protein sequence ID" value="RNF02286.1"/>
    <property type="molecule type" value="Genomic_DNA"/>
</dbReference>
<keyword evidence="3" id="KW-1185">Reference proteome</keyword>
<dbReference type="RefSeq" id="XP_029224624.1">
    <property type="nucleotide sequence ID" value="XM_029375274.1"/>
</dbReference>
<protein>
    <submittedName>
        <fullName evidence="2">Uncharacterized protein</fullName>
    </submittedName>
</protein>
<gene>
    <name evidence="2" type="ORF">Tco025E_08425</name>
</gene>
<dbReference type="GeneID" id="40322036"/>
<feature type="region of interest" description="Disordered" evidence="1">
    <location>
        <begin position="139"/>
        <end position="190"/>
    </location>
</feature>
<organism evidence="2 3">
    <name type="scientific">Trypanosoma conorhini</name>
    <dbReference type="NCBI Taxonomy" id="83891"/>
    <lineage>
        <taxon>Eukaryota</taxon>
        <taxon>Discoba</taxon>
        <taxon>Euglenozoa</taxon>
        <taxon>Kinetoplastea</taxon>
        <taxon>Metakinetoplastina</taxon>
        <taxon>Trypanosomatida</taxon>
        <taxon>Trypanosomatidae</taxon>
        <taxon>Trypanosoma</taxon>
    </lineage>
</organism>
<name>A0A422NA39_9TRYP</name>
<proteinExistence type="predicted"/>
<dbReference type="Proteomes" id="UP000284403">
    <property type="component" value="Unassembled WGS sequence"/>
</dbReference>
<reference evidence="2 3" key="1">
    <citation type="journal article" date="2018" name="BMC Genomics">
        <title>Genomic comparison of Trypanosoma conorhini and Trypanosoma rangeli to Trypanosoma cruzi strains of high and low virulence.</title>
        <authorList>
            <person name="Bradwell K.R."/>
            <person name="Koparde V.N."/>
            <person name="Matveyev A.V."/>
            <person name="Serrano M.G."/>
            <person name="Alves J.M."/>
            <person name="Parikh H."/>
            <person name="Huang B."/>
            <person name="Lee V."/>
            <person name="Espinosa-Alvarez O."/>
            <person name="Ortiz P.A."/>
            <person name="Costa-Martins A.G."/>
            <person name="Teixeira M.M."/>
            <person name="Buck G.A."/>
        </authorList>
    </citation>
    <scope>NUCLEOTIDE SEQUENCE [LARGE SCALE GENOMIC DNA]</scope>
    <source>
        <strain evidence="2 3">025E</strain>
    </source>
</reference>
<feature type="compositionally biased region" description="Polar residues" evidence="1">
    <location>
        <begin position="174"/>
        <end position="190"/>
    </location>
</feature>